<sequence>MAAISPASDGVGRRRRRVLMFPIPFQGHVTPMLQLADVLRSRPGLAVTVFHAPVNAGAAHRRRVLPRGVHGLPGALRQGRPPAAVARRPIHHL</sequence>
<reference evidence="2" key="1">
    <citation type="journal article" date="2009" name="Rice">
        <title>De Novo Next Generation Sequencing of Plant Genomes.</title>
        <authorList>
            <person name="Rounsley S."/>
            <person name="Marri P.R."/>
            <person name="Yu Y."/>
            <person name="He R."/>
            <person name="Sisneros N."/>
            <person name="Goicoechea J.L."/>
            <person name="Lee S.J."/>
            <person name="Angelova A."/>
            <person name="Kudrna D."/>
            <person name="Luo M."/>
            <person name="Affourtit J."/>
            <person name="Desany B."/>
            <person name="Knight J."/>
            <person name="Niazi F."/>
            <person name="Egholm M."/>
            <person name="Wing R.A."/>
        </authorList>
    </citation>
    <scope>NUCLEOTIDE SEQUENCE [LARGE SCALE GENOMIC DNA]</scope>
    <source>
        <strain evidence="2">cv. IRGC 105608</strain>
    </source>
</reference>
<organism evidence="2">
    <name type="scientific">Oryza barthii</name>
    <dbReference type="NCBI Taxonomy" id="65489"/>
    <lineage>
        <taxon>Eukaryota</taxon>
        <taxon>Viridiplantae</taxon>
        <taxon>Streptophyta</taxon>
        <taxon>Embryophyta</taxon>
        <taxon>Tracheophyta</taxon>
        <taxon>Spermatophyta</taxon>
        <taxon>Magnoliopsida</taxon>
        <taxon>Liliopsida</taxon>
        <taxon>Poales</taxon>
        <taxon>Poaceae</taxon>
        <taxon>BOP clade</taxon>
        <taxon>Oryzoideae</taxon>
        <taxon>Oryzeae</taxon>
        <taxon>Oryzinae</taxon>
        <taxon>Oryza</taxon>
    </lineage>
</organism>
<dbReference type="Gene3D" id="3.40.50.2000">
    <property type="entry name" value="Glycogen Phosphorylase B"/>
    <property type="match status" value="1"/>
</dbReference>
<feature type="region of interest" description="Disordered" evidence="1">
    <location>
        <begin position="69"/>
        <end position="93"/>
    </location>
</feature>
<dbReference type="SUPFAM" id="SSF53756">
    <property type="entry name" value="UDP-Glycosyltransferase/glycogen phosphorylase"/>
    <property type="match status" value="1"/>
</dbReference>
<evidence type="ECO:0000313" key="3">
    <source>
        <dbReference type="Proteomes" id="UP000026960"/>
    </source>
</evidence>
<accession>A0A0D3GP14</accession>
<protein>
    <recommendedName>
        <fullName evidence="4">Glycosyltransferase</fullName>
    </recommendedName>
</protein>
<dbReference type="Proteomes" id="UP000026960">
    <property type="component" value="Chromosome 7"/>
</dbReference>
<dbReference type="PaxDb" id="65489-OBART07G08410.1"/>
<reference evidence="2" key="2">
    <citation type="submission" date="2015-03" db="UniProtKB">
        <authorList>
            <consortium name="EnsemblPlants"/>
        </authorList>
    </citation>
    <scope>IDENTIFICATION</scope>
</reference>
<name>A0A0D3GP14_9ORYZ</name>
<dbReference type="EnsemblPlants" id="OBART07G08410.1">
    <property type="protein sequence ID" value="OBART07G08410.1"/>
    <property type="gene ID" value="OBART07G08410"/>
</dbReference>
<dbReference type="HOGENOM" id="CLU_2403138_0_0_1"/>
<keyword evidence="3" id="KW-1185">Reference proteome</keyword>
<dbReference type="AlphaFoldDB" id="A0A0D3GP14"/>
<evidence type="ECO:0008006" key="4">
    <source>
        <dbReference type="Google" id="ProtNLM"/>
    </source>
</evidence>
<proteinExistence type="predicted"/>
<dbReference type="Gramene" id="OBART07G08410.1">
    <property type="protein sequence ID" value="OBART07G08410.1"/>
    <property type="gene ID" value="OBART07G08410"/>
</dbReference>
<evidence type="ECO:0000256" key="1">
    <source>
        <dbReference type="SAM" id="MobiDB-lite"/>
    </source>
</evidence>
<evidence type="ECO:0000313" key="2">
    <source>
        <dbReference type="EnsemblPlants" id="OBART07G08410.1"/>
    </source>
</evidence>